<gene>
    <name evidence="2" type="ORF">O1G22_40165</name>
</gene>
<feature type="region of interest" description="Disordered" evidence="1">
    <location>
        <begin position="76"/>
        <end position="99"/>
    </location>
</feature>
<name>A0ABY7PI05_9ACTN</name>
<evidence type="ECO:0008006" key="4">
    <source>
        <dbReference type="Google" id="ProtNLM"/>
    </source>
</evidence>
<organism evidence="2 3">
    <name type="scientific">Streptomyces camelliae</name>
    <dbReference type="NCBI Taxonomy" id="3004093"/>
    <lineage>
        <taxon>Bacteria</taxon>
        <taxon>Bacillati</taxon>
        <taxon>Actinomycetota</taxon>
        <taxon>Actinomycetes</taxon>
        <taxon>Kitasatosporales</taxon>
        <taxon>Streptomycetaceae</taxon>
        <taxon>Streptomyces</taxon>
    </lineage>
</organism>
<reference evidence="2 3" key="1">
    <citation type="submission" date="2022-12" db="EMBL/GenBank/DDBJ databases">
        <authorList>
            <person name="Mo P."/>
        </authorList>
    </citation>
    <scope>NUCLEOTIDE SEQUENCE [LARGE SCALE GENOMIC DNA]</scope>
    <source>
        <strain evidence="2 3">HUAS 2-6</strain>
    </source>
</reference>
<feature type="compositionally biased region" description="Low complexity" evidence="1">
    <location>
        <begin position="1"/>
        <end position="18"/>
    </location>
</feature>
<dbReference type="EMBL" id="CP115300">
    <property type="protein sequence ID" value="WBO68591.1"/>
    <property type="molecule type" value="Genomic_DNA"/>
</dbReference>
<sequence>MTHATPGATGTPSTAGPSRPATAPELSITTLRPGGTITLPATLGCTITGAHLTAWAGYRLRLALGGSGTYSLDLLPSSPSSAEAGRRPGRPSARRTWQT</sequence>
<proteinExistence type="predicted"/>
<dbReference type="RefSeq" id="WP_270085823.1">
    <property type="nucleotide sequence ID" value="NZ_CP115300.1"/>
</dbReference>
<dbReference type="Proteomes" id="UP001212326">
    <property type="component" value="Chromosome"/>
</dbReference>
<protein>
    <recommendedName>
        <fullName evidence="4">Ig-like domain-containing protein</fullName>
    </recommendedName>
</protein>
<evidence type="ECO:0000313" key="2">
    <source>
        <dbReference type="EMBL" id="WBO68591.1"/>
    </source>
</evidence>
<evidence type="ECO:0000256" key="1">
    <source>
        <dbReference type="SAM" id="MobiDB-lite"/>
    </source>
</evidence>
<accession>A0ABY7PI05</accession>
<evidence type="ECO:0000313" key="3">
    <source>
        <dbReference type="Proteomes" id="UP001212326"/>
    </source>
</evidence>
<feature type="region of interest" description="Disordered" evidence="1">
    <location>
        <begin position="1"/>
        <end position="26"/>
    </location>
</feature>
<keyword evidence="3" id="KW-1185">Reference proteome</keyword>